<dbReference type="EMBL" id="FNDU01000003">
    <property type="protein sequence ID" value="SDH85267.1"/>
    <property type="molecule type" value="Genomic_DNA"/>
</dbReference>
<evidence type="ECO:0000256" key="4">
    <source>
        <dbReference type="ARBA" id="ARBA00022989"/>
    </source>
</evidence>
<evidence type="ECO:0000256" key="1">
    <source>
        <dbReference type="ARBA" id="ARBA00004162"/>
    </source>
</evidence>
<dbReference type="OrthoDB" id="9815286at2"/>
<dbReference type="Pfam" id="PF04024">
    <property type="entry name" value="PspC"/>
    <property type="match status" value="1"/>
</dbReference>
<keyword evidence="4 6" id="KW-1133">Transmembrane helix</keyword>
<evidence type="ECO:0000256" key="5">
    <source>
        <dbReference type="ARBA" id="ARBA00023136"/>
    </source>
</evidence>
<keyword evidence="2" id="KW-1003">Cell membrane</keyword>
<organism evidence="8 9">
    <name type="scientific">Alteribacillus bidgolensis</name>
    <dbReference type="NCBI Taxonomy" id="930129"/>
    <lineage>
        <taxon>Bacteria</taxon>
        <taxon>Bacillati</taxon>
        <taxon>Bacillota</taxon>
        <taxon>Bacilli</taxon>
        <taxon>Bacillales</taxon>
        <taxon>Bacillaceae</taxon>
        <taxon>Alteribacillus</taxon>
    </lineage>
</organism>
<dbReference type="GO" id="GO:0005886">
    <property type="term" value="C:plasma membrane"/>
    <property type="evidence" value="ECO:0007669"/>
    <property type="project" value="UniProtKB-SubCell"/>
</dbReference>
<feature type="domain" description="Phage shock protein PspC N-terminal" evidence="7">
    <location>
        <begin position="2"/>
        <end position="59"/>
    </location>
</feature>
<evidence type="ECO:0000313" key="8">
    <source>
        <dbReference type="EMBL" id="SDH85267.1"/>
    </source>
</evidence>
<dbReference type="InterPro" id="IPR052027">
    <property type="entry name" value="PspC"/>
</dbReference>
<accession>A0A1G8FT37</accession>
<comment type="subcellular location">
    <subcellularLocation>
        <location evidence="1">Cell membrane</location>
        <topology evidence="1">Single-pass membrane protein</topology>
    </subcellularLocation>
</comment>
<proteinExistence type="predicted"/>
<gene>
    <name evidence="8" type="ORF">SAMN05216352_10372</name>
</gene>
<keyword evidence="9" id="KW-1185">Reference proteome</keyword>
<keyword evidence="5 6" id="KW-0472">Membrane</keyword>
<evidence type="ECO:0000313" key="9">
    <source>
        <dbReference type="Proteomes" id="UP000199017"/>
    </source>
</evidence>
<reference evidence="8 9" key="1">
    <citation type="submission" date="2016-10" db="EMBL/GenBank/DDBJ databases">
        <authorList>
            <person name="de Groot N.N."/>
        </authorList>
    </citation>
    <scope>NUCLEOTIDE SEQUENCE [LARGE SCALE GENOMIC DNA]</scope>
    <source>
        <strain evidence="9">P4B,CCM 7963,CECT 7998,DSM 25260,IBRC-M 10614,KCTC 13821</strain>
    </source>
</reference>
<protein>
    <submittedName>
        <fullName evidence="8">Phage shock protein C (PspC) family protein</fullName>
    </submittedName>
</protein>
<keyword evidence="3 6" id="KW-0812">Transmembrane</keyword>
<dbReference type="InterPro" id="IPR007168">
    <property type="entry name" value="Phageshock_PspC_N"/>
</dbReference>
<evidence type="ECO:0000256" key="3">
    <source>
        <dbReference type="ARBA" id="ARBA00022692"/>
    </source>
</evidence>
<dbReference type="STRING" id="930129.SAMN05216352_10372"/>
<dbReference type="RefSeq" id="WP_091582300.1">
    <property type="nucleotide sequence ID" value="NZ_FNDU01000003.1"/>
</dbReference>
<evidence type="ECO:0000256" key="2">
    <source>
        <dbReference type="ARBA" id="ARBA00022475"/>
    </source>
</evidence>
<sequence>MKKLYRSTQEKQLAGVLGGVSELYNIDVSILRIIIVLSGFFTGGIVWLIYIIAAMVIPTDKQLHS</sequence>
<dbReference type="PANTHER" id="PTHR33885:SF3">
    <property type="entry name" value="PHAGE SHOCK PROTEIN C"/>
    <property type="match status" value="1"/>
</dbReference>
<dbReference type="PANTHER" id="PTHR33885">
    <property type="entry name" value="PHAGE SHOCK PROTEIN C"/>
    <property type="match status" value="1"/>
</dbReference>
<dbReference type="Proteomes" id="UP000199017">
    <property type="component" value="Unassembled WGS sequence"/>
</dbReference>
<dbReference type="AlphaFoldDB" id="A0A1G8FT37"/>
<feature type="transmembrane region" description="Helical" evidence="6">
    <location>
        <begin position="30"/>
        <end position="57"/>
    </location>
</feature>
<evidence type="ECO:0000259" key="7">
    <source>
        <dbReference type="Pfam" id="PF04024"/>
    </source>
</evidence>
<name>A0A1G8FT37_9BACI</name>
<evidence type="ECO:0000256" key="6">
    <source>
        <dbReference type="SAM" id="Phobius"/>
    </source>
</evidence>